<dbReference type="RefSeq" id="WP_269333238.1">
    <property type="nucleotide sequence ID" value="NZ_JAMZFT010000003.1"/>
</dbReference>
<proteinExistence type="predicted"/>
<evidence type="ECO:0000259" key="1">
    <source>
        <dbReference type="Pfam" id="PF07486"/>
    </source>
</evidence>
<dbReference type="InterPro" id="IPR011105">
    <property type="entry name" value="Cell_wall_hydrolase_SleB"/>
</dbReference>
<dbReference type="Pfam" id="PF07486">
    <property type="entry name" value="Hydrolase_2"/>
    <property type="match status" value="1"/>
</dbReference>
<sequence length="155" mass="16796">MTELSPLAASVRPEDMDVLARTIWGEARGEAPEGRTAVAWVIRNRAALAAERMARKATPHPLFGDGSLAGACKARWQFSCWNANDPNRGPMLAVGFADAAFADAFAVACRVLHAAVPDPTGGATHYHNHRIEPHWTRGARPTAMIGRHVFYTDVP</sequence>
<keyword evidence="2" id="KW-0378">Hydrolase</keyword>
<dbReference type="Gene3D" id="1.10.10.2520">
    <property type="entry name" value="Cell wall hydrolase SleB, domain 1"/>
    <property type="match status" value="1"/>
</dbReference>
<gene>
    <name evidence="2" type="ORF">NJQ99_12680</name>
</gene>
<organism evidence="2 3">
    <name type="scientific">Futiania mangrovi</name>
    <dbReference type="NCBI Taxonomy" id="2959716"/>
    <lineage>
        <taxon>Bacteria</taxon>
        <taxon>Pseudomonadati</taxon>
        <taxon>Pseudomonadota</taxon>
        <taxon>Alphaproteobacteria</taxon>
        <taxon>Futianiales</taxon>
        <taxon>Futianiaceae</taxon>
        <taxon>Futiania</taxon>
    </lineage>
</organism>
<dbReference type="AlphaFoldDB" id="A0A9J6PD27"/>
<name>A0A9J6PD27_9PROT</name>
<protein>
    <submittedName>
        <fullName evidence="2">Cell wall hydrolase</fullName>
    </submittedName>
</protein>
<evidence type="ECO:0000313" key="3">
    <source>
        <dbReference type="Proteomes" id="UP001055804"/>
    </source>
</evidence>
<dbReference type="InterPro" id="IPR042047">
    <property type="entry name" value="SleB_dom1"/>
</dbReference>
<accession>A0A9J6PD27</accession>
<feature type="domain" description="Cell wall hydrolase SleB" evidence="1">
    <location>
        <begin position="29"/>
        <end position="151"/>
    </location>
</feature>
<dbReference type="EMBL" id="JAMZFT010000003">
    <property type="protein sequence ID" value="MCP1337269.1"/>
    <property type="molecule type" value="Genomic_DNA"/>
</dbReference>
<evidence type="ECO:0000313" key="2">
    <source>
        <dbReference type="EMBL" id="MCP1337269.1"/>
    </source>
</evidence>
<reference evidence="2" key="1">
    <citation type="submission" date="2022-06" db="EMBL/GenBank/DDBJ databases">
        <title>Isolation and Genomics of Futiania mangrovii gen. nov., sp. nov., a Rare and Metabolically-versatile member in the Class Alphaproteobacteria.</title>
        <authorList>
            <person name="Liu L."/>
            <person name="Huang W.-C."/>
            <person name="Pan J."/>
            <person name="Li J."/>
            <person name="Huang Y."/>
            <person name="Du H."/>
            <person name="Liu Y."/>
            <person name="Li M."/>
        </authorList>
    </citation>
    <scope>NUCLEOTIDE SEQUENCE</scope>
    <source>
        <strain evidence="2">FT118</strain>
    </source>
</reference>
<dbReference type="GO" id="GO:0016787">
    <property type="term" value="F:hydrolase activity"/>
    <property type="evidence" value="ECO:0007669"/>
    <property type="project" value="UniProtKB-KW"/>
</dbReference>
<dbReference type="Gene3D" id="6.20.240.60">
    <property type="match status" value="1"/>
</dbReference>
<keyword evidence="3" id="KW-1185">Reference proteome</keyword>
<dbReference type="Proteomes" id="UP001055804">
    <property type="component" value="Unassembled WGS sequence"/>
</dbReference>
<comment type="caution">
    <text evidence="2">The sequence shown here is derived from an EMBL/GenBank/DDBJ whole genome shotgun (WGS) entry which is preliminary data.</text>
</comment>